<dbReference type="EMBL" id="JBJQND010000008">
    <property type="protein sequence ID" value="KAL3870023.1"/>
    <property type="molecule type" value="Genomic_DNA"/>
</dbReference>
<organism evidence="1 2">
    <name type="scientific">Sinanodonta woodiana</name>
    <name type="common">Chinese pond mussel</name>
    <name type="synonym">Anodonta woodiana</name>
    <dbReference type="NCBI Taxonomy" id="1069815"/>
    <lineage>
        <taxon>Eukaryota</taxon>
        <taxon>Metazoa</taxon>
        <taxon>Spiralia</taxon>
        <taxon>Lophotrochozoa</taxon>
        <taxon>Mollusca</taxon>
        <taxon>Bivalvia</taxon>
        <taxon>Autobranchia</taxon>
        <taxon>Heteroconchia</taxon>
        <taxon>Palaeoheterodonta</taxon>
        <taxon>Unionida</taxon>
        <taxon>Unionoidea</taxon>
        <taxon>Unionidae</taxon>
        <taxon>Unioninae</taxon>
        <taxon>Sinanodonta</taxon>
    </lineage>
</organism>
<evidence type="ECO:0000313" key="1">
    <source>
        <dbReference type="EMBL" id="KAL3870023.1"/>
    </source>
</evidence>
<feature type="non-terminal residue" evidence="1">
    <location>
        <position position="1"/>
    </location>
</feature>
<dbReference type="AlphaFoldDB" id="A0ABD3WB46"/>
<evidence type="ECO:0000313" key="2">
    <source>
        <dbReference type="Proteomes" id="UP001634394"/>
    </source>
</evidence>
<protein>
    <submittedName>
        <fullName evidence="1">Uncharacterized protein</fullName>
    </submittedName>
</protein>
<reference evidence="1 2" key="1">
    <citation type="submission" date="2024-11" db="EMBL/GenBank/DDBJ databases">
        <title>Chromosome-level genome assembly of the freshwater bivalve Anodonta woodiana.</title>
        <authorList>
            <person name="Chen X."/>
        </authorList>
    </citation>
    <scope>NUCLEOTIDE SEQUENCE [LARGE SCALE GENOMIC DNA]</scope>
    <source>
        <strain evidence="1">MN2024</strain>
        <tissue evidence="1">Gills</tissue>
    </source>
</reference>
<comment type="caution">
    <text evidence="1">The sequence shown here is derived from an EMBL/GenBank/DDBJ whole genome shotgun (WGS) entry which is preliminary data.</text>
</comment>
<sequence length="86" mass="9543">SVKQCTTFLWKEETAALNVGVHHPHFRGRQSTFGMDISAPGKAFGGLQEKKTKNFHRYGEGSFRGCTLVGLESAKIPGFRNHNLHS</sequence>
<name>A0ABD3WB46_SINWO</name>
<keyword evidence="2" id="KW-1185">Reference proteome</keyword>
<proteinExistence type="predicted"/>
<accession>A0ABD3WB46</accession>
<gene>
    <name evidence="1" type="ORF">ACJMK2_042640</name>
</gene>
<dbReference type="Proteomes" id="UP001634394">
    <property type="component" value="Unassembled WGS sequence"/>
</dbReference>